<keyword evidence="4" id="KW-1185">Reference proteome</keyword>
<dbReference type="Pfam" id="PF09431">
    <property type="entry name" value="SPIN90_LRD"/>
    <property type="match status" value="1"/>
</dbReference>
<feature type="compositionally biased region" description="Polar residues" evidence="1">
    <location>
        <begin position="618"/>
        <end position="632"/>
    </location>
</feature>
<feature type="region of interest" description="Disordered" evidence="1">
    <location>
        <begin position="493"/>
        <end position="550"/>
    </location>
</feature>
<dbReference type="PANTHER" id="PTHR13357">
    <property type="entry name" value="SH3 ADAPTER PROTEIN SPIN90 NCK INTERACTING PROTEIN WITH SH3 DOMAIN"/>
    <property type="match status" value="1"/>
</dbReference>
<dbReference type="PANTHER" id="PTHR13357:SF1">
    <property type="entry name" value="NCK-INTERACTING PROTEIN WITH SH3 DOMAIN"/>
    <property type="match status" value="1"/>
</dbReference>
<organism evidence="3 4">
    <name type="scientific">Collybiopsis confluens</name>
    <dbReference type="NCBI Taxonomy" id="2823264"/>
    <lineage>
        <taxon>Eukaryota</taxon>
        <taxon>Fungi</taxon>
        <taxon>Dikarya</taxon>
        <taxon>Basidiomycota</taxon>
        <taxon>Agaricomycotina</taxon>
        <taxon>Agaricomycetes</taxon>
        <taxon>Agaricomycetidae</taxon>
        <taxon>Agaricales</taxon>
        <taxon>Marasmiineae</taxon>
        <taxon>Omphalotaceae</taxon>
        <taxon>Collybiopsis</taxon>
    </lineage>
</organism>
<dbReference type="EMBL" id="JAACJN010000096">
    <property type="protein sequence ID" value="KAF5375633.1"/>
    <property type="molecule type" value="Genomic_DNA"/>
</dbReference>
<feature type="compositionally biased region" description="Polar residues" evidence="1">
    <location>
        <begin position="471"/>
        <end position="481"/>
    </location>
</feature>
<dbReference type="GO" id="GO:0071933">
    <property type="term" value="F:Arp2/3 complex binding"/>
    <property type="evidence" value="ECO:0007669"/>
    <property type="project" value="TreeGrafter"/>
</dbReference>
<feature type="region of interest" description="Disordered" evidence="1">
    <location>
        <begin position="434"/>
        <end position="481"/>
    </location>
</feature>
<dbReference type="GO" id="GO:0030479">
    <property type="term" value="C:actin cortical patch"/>
    <property type="evidence" value="ECO:0007669"/>
    <property type="project" value="TreeGrafter"/>
</dbReference>
<feature type="domain" description="SPIN90/Ldb17 leucine-rich" evidence="2">
    <location>
        <begin position="225"/>
        <end position="346"/>
    </location>
</feature>
<sequence>MSPYSRNSMIMPAIAMEDDLGIVYLVESETQFWSELEDILTIPFLSSQPIPTLGQLDLTLRRSLSLCATYHEQYLSSASSQMHAACDLILNSELFQFHSDRMLGLIFDGAMENTDPHWVYVALHVLLCLGKRKKDFFRINARWEPLLPFLMDNIMLEVDEDEDERPQAEHGVPVPIEAKLRGLSVELLYDMSRVQKWFMLDLKIFSDSFLDHLFDLVEQTRHLQDDAFNYSVIKLIAALNEQFMVAALAHGGESSNRVLLVLMRRLGSSKTFGENMIFMLNRAQRTPRIWTEEYFYTNDLCVLVDVFLRELGELDEMEAENEGESLRHTYLRVLHPLLTKTQLRSLTDPTLYKRFQVISFLQRAINVNRRVRGEVNPTTKRLAERCLSGLGVEISKEDLAEPETAARINVTRSHLGVTSSTALTNARILKSSKSMEFEITKPRHGPGDSTFSAPTPNPRSPVFDNIAGRRGSNSSQASATSLHGVAVAAPPLSAYDDTHHTTPPPIKVISPSSTLPPPRPPKPSRRKDSGASTYSTSSAHSTRSAPANVEQGFVVRDLGQGISGMTLTVSPEPSPTRRNFNVAGSSSSSTSSSSGESSSFPNQSHSTRRSAPPPPIQYHTQSLPQHPMQNQIPGKRRKPPAIPIGYPPTHGTRSPSPGNGVTFTTIKSSNGTVIVSSPLAGGS</sequence>
<protein>
    <recommendedName>
        <fullName evidence="2">SPIN90/Ldb17 leucine-rich domain-containing protein</fullName>
    </recommendedName>
</protein>
<accession>A0A8H5H2M2</accession>
<dbReference type="InterPro" id="IPR018556">
    <property type="entry name" value="SPIN90/Ldb17_LRD"/>
</dbReference>
<dbReference type="AlphaFoldDB" id="A0A8H5H2M2"/>
<evidence type="ECO:0000256" key="1">
    <source>
        <dbReference type="SAM" id="MobiDB-lite"/>
    </source>
</evidence>
<gene>
    <name evidence="3" type="ORF">D9757_008514</name>
</gene>
<dbReference type="GO" id="GO:0051666">
    <property type="term" value="P:actin cortical patch localization"/>
    <property type="evidence" value="ECO:0007669"/>
    <property type="project" value="TreeGrafter"/>
</dbReference>
<feature type="compositionally biased region" description="Low complexity" evidence="1">
    <location>
        <begin position="585"/>
        <end position="599"/>
    </location>
</feature>
<feature type="compositionally biased region" description="Polar residues" evidence="1">
    <location>
        <begin position="651"/>
        <end position="665"/>
    </location>
</feature>
<dbReference type="OrthoDB" id="445362at2759"/>
<reference evidence="3 4" key="1">
    <citation type="journal article" date="2020" name="ISME J.">
        <title>Uncovering the hidden diversity of litter-decomposition mechanisms in mushroom-forming fungi.</title>
        <authorList>
            <person name="Floudas D."/>
            <person name="Bentzer J."/>
            <person name="Ahren D."/>
            <person name="Johansson T."/>
            <person name="Persson P."/>
            <person name="Tunlid A."/>
        </authorList>
    </citation>
    <scope>NUCLEOTIDE SEQUENCE [LARGE SCALE GENOMIC DNA]</scope>
    <source>
        <strain evidence="3 4">CBS 406.79</strain>
    </source>
</reference>
<evidence type="ECO:0000313" key="3">
    <source>
        <dbReference type="EMBL" id="KAF5375633.1"/>
    </source>
</evidence>
<comment type="caution">
    <text evidence="3">The sequence shown here is derived from an EMBL/GenBank/DDBJ whole genome shotgun (WGS) entry which is preliminary data.</text>
</comment>
<dbReference type="GO" id="GO:0006897">
    <property type="term" value="P:endocytosis"/>
    <property type="evidence" value="ECO:0007669"/>
    <property type="project" value="TreeGrafter"/>
</dbReference>
<dbReference type="Proteomes" id="UP000518752">
    <property type="component" value="Unassembled WGS sequence"/>
</dbReference>
<evidence type="ECO:0000313" key="4">
    <source>
        <dbReference type="Proteomes" id="UP000518752"/>
    </source>
</evidence>
<feature type="compositionally biased region" description="Low complexity" evidence="1">
    <location>
        <begin position="530"/>
        <end position="545"/>
    </location>
</feature>
<feature type="compositionally biased region" description="Polar residues" evidence="1">
    <location>
        <begin position="564"/>
        <end position="584"/>
    </location>
</feature>
<name>A0A8H5H2M2_9AGAR</name>
<evidence type="ECO:0000259" key="2">
    <source>
        <dbReference type="Pfam" id="PF09431"/>
    </source>
</evidence>
<dbReference type="GO" id="GO:0000147">
    <property type="term" value="P:actin cortical patch assembly"/>
    <property type="evidence" value="ECO:0007669"/>
    <property type="project" value="TreeGrafter"/>
</dbReference>
<proteinExistence type="predicted"/>
<feature type="region of interest" description="Disordered" evidence="1">
    <location>
        <begin position="564"/>
        <end position="665"/>
    </location>
</feature>
<dbReference type="InterPro" id="IPR030125">
    <property type="entry name" value="SPIN90/Ldb17"/>
</dbReference>